<evidence type="ECO:0000256" key="1">
    <source>
        <dbReference type="SAM" id="MobiDB-lite"/>
    </source>
</evidence>
<organism evidence="4 5">
    <name type="scientific">Rhipicephalus sanguineus</name>
    <name type="common">Brown dog tick</name>
    <name type="synonym">Ixodes sanguineus</name>
    <dbReference type="NCBI Taxonomy" id="34632"/>
    <lineage>
        <taxon>Eukaryota</taxon>
        <taxon>Metazoa</taxon>
        <taxon>Ecdysozoa</taxon>
        <taxon>Arthropoda</taxon>
        <taxon>Chelicerata</taxon>
        <taxon>Arachnida</taxon>
        <taxon>Acari</taxon>
        <taxon>Parasitiformes</taxon>
        <taxon>Ixodida</taxon>
        <taxon>Ixodoidea</taxon>
        <taxon>Ixodidae</taxon>
        <taxon>Rhipicephalinae</taxon>
        <taxon>Rhipicephalus</taxon>
        <taxon>Rhipicephalus</taxon>
    </lineage>
</organism>
<evidence type="ECO:0000313" key="2">
    <source>
        <dbReference type="EMBL" id="KAH7955326.1"/>
    </source>
</evidence>
<dbReference type="EMBL" id="JABSTV010001250">
    <property type="protein sequence ID" value="KAH7955328.1"/>
    <property type="molecule type" value="Genomic_DNA"/>
</dbReference>
<comment type="caution">
    <text evidence="4">The sequence shown here is derived from an EMBL/GenBank/DDBJ whole genome shotgun (WGS) entry which is preliminary data.</text>
</comment>
<dbReference type="AlphaFoldDB" id="A0A9D4SX20"/>
<name>A0A9D4SX20_RHISA</name>
<dbReference type="Proteomes" id="UP000821837">
    <property type="component" value="Unassembled WGS sequence"/>
</dbReference>
<sequence>MPRLTDINTLLSTAQEKLRQCCESGDMRRRVLHQNLVRELAAARNRRVPAGSCRPRRRRQREGDDSEARPARRQRTSPPEVELRLDRARQFVAGLAPSRVDLAALEEELGPDPDIEFLDD</sequence>
<dbReference type="EMBL" id="JABSTV010001250">
    <property type="protein sequence ID" value="KAH7955326.1"/>
    <property type="molecule type" value="Genomic_DNA"/>
</dbReference>
<feature type="region of interest" description="Disordered" evidence="1">
    <location>
        <begin position="43"/>
        <end position="83"/>
    </location>
</feature>
<evidence type="ECO:0000313" key="5">
    <source>
        <dbReference type="Proteomes" id="UP000821837"/>
    </source>
</evidence>
<reference evidence="4" key="2">
    <citation type="submission" date="2021-09" db="EMBL/GenBank/DDBJ databases">
        <authorList>
            <person name="Jia N."/>
            <person name="Wang J."/>
            <person name="Shi W."/>
            <person name="Du L."/>
            <person name="Sun Y."/>
            <person name="Zhan W."/>
            <person name="Jiang J."/>
            <person name="Wang Q."/>
            <person name="Zhang B."/>
            <person name="Ji P."/>
            <person name="Sakyi L.B."/>
            <person name="Cui X."/>
            <person name="Yuan T."/>
            <person name="Jiang B."/>
            <person name="Yang W."/>
            <person name="Lam T.T.-Y."/>
            <person name="Chang Q."/>
            <person name="Ding S."/>
            <person name="Wang X."/>
            <person name="Zhu J."/>
            <person name="Ruan X."/>
            <person name="Zhao L."/>
            <person name="Wei J."/>
            <person name="Que T."/>
            <person name="Du C."/>
            <person name="Cheng J."/>
            <person name="Dai P."/>
            <person name="Han X."/>
            <person name="Huang E."/>
            <person name="Gao Y."/>
            <person name="Liu J."/>
            <person name="Shao H."/>
            <person name="Ye R."/>
            <person name="Li L."/>
            <person name="Wei W."/>
            <person name="Wang X."/>
            <person name="Wang C."/>
            <person name="Huo Q."/>
            <person name="Li W."/>
            <person name="Guo W."/>
            <person name="Chen H."/>
            <person name="Chen S."/>
            <person name="Zhou L."/>
            <person name="Zhou L."/>
            <person name="Ni X."/>
            <person name="Tian J."/>
            <person name="Zhou Y."/>
            <person name="Sheng Y."/>
            <person name="Liu T."/>
            <person name="Pan Y."/>
            <person name="Xia L."/>
            <person name="Li J."/>
            <person name="Zhao F."/>
            <person name="Cao W."/>
        </authorList>
    </citation>
    <scope>NUCLEOTIDE SEQUENCE</scope>
    <source>
        <strain evidence="4">Rsan-2018</strain>
        <tissue evidence="4">Larvae</tissue>
    </source>
</reference>
<proteinExistence type="predicted"/>
<accession>A0A9D4SX20</accession>
<evidence type="ECO:0000313" key="4">
    <source>
        <dbReference type="EMBL" id="KAH7955328.1"/>
    </source>
</evidence>
<dbReference type="EMBL" id="JABSTV010001250">
    <property type="protein sequence ID" value="KAH7955327.1"/>
    <property type="molecule type" value="Genomic_DNA"/>
</dbReference>
<keyword evidence="5" id="KW-1185">Reference proteome</keyword>
<feature type="compositionally biased region" description="Basic and acidic residues" evidence="1">
    <location>
        <begin position="61"/>
        <end position="70"/>
    </location>
</feature>
<reference evidence="4" key="1">
    <citation type="journal article" date="2020" name="Cell">
        <title>Large-Scale Comparative Analyses of Tick Genomes Elucidate Their Genetic Diversity and Vector Capacities.</title>
        <authorList>
            <consortium name="Tick Genome and Microbiome Consortium (TIGMIC)"/>
            <person name="Jia N."/>
            <person name="Wang J."/>
            <person name="Shi W."/>
            <person name="Du L."/>
            <person name="Sun Y."/>
            <person name="Zhan W."/>
            <person name="Jiang J.F."/>
            <person name="Wang Q."/>
            <person name="Zhang B."/>
            <person name="Ji P."/>
            <person name="Bell-Sakyi L."/>
            <person name="Cui X.M."/>
            <person name="Yuan T.T."/>
            <person name="Jiang B.G."/>
            <person name="Yang W.F."/>
            <person name="Lam T.T."/>
            <person name="Chang Q.C."/>
            <person name="Ding S.J."/>
            <person name="Wang X.J."/>
            <person name="Zhu J.G."/>
            <person name="Ruan X.D."/>
            <person name="Zhao L."/>
            <person name="Wei J.T."/>
            <person name="Ye R.Z."/>
            <person name="Que T.C."/>
            <person name="Du C.H."/>
            <person name="Zhou Y.H."/>
            <person name="Cheng J.X."/>
            <person name="Dai P.F."/>
            <person name="Guo W.B."/>
            <person name="Han X.H."/>
            <person name="Huang E.J."/>
            <person name="Li L.F."/>
            <person name="Wei W."/>
            <person name="Gao Y.C."/>
            <person name="Liu J.Z."/>
            <person name="Shao H.Z."/>
            <person name="Wang X."/>
            <person name="Wang C.C."/>
            <person name="Yang T.C."/>
            <person name="Huo Q.B."/>
            <person name="Li W."/>
            <person name="Chen H.Y."/>
            <person name="Chen S.E."/>
            <person name="Zhou L.G."/>
            <person name="Ni X.B."/>
            <person name="Tian J.H."/>
            <person name="Sheng Y."/>
            <person name="Liu T."/>
            <person name="Pan Y.S."/>
            <person name="Xia L.Y."/>
            <person name="Li J."/>
            <person name="Zhao F."/>
            <person name="Cao W.C."/>
        </authorList>
    </citation>
    <scope>NUCLEOTIDE SEQUENCE</scope>
    <source>
        <strain evidence="4">Rsan-2018</strain>
    </source>
</reference>
<evidence type="ECO:0000313" key="3">
    <source>
        <dbReference type="EMBL" id="KAH7955327.1"/>
    </source>
</evidence>
<protein>
    <submittedName>
        <fullName evidence="4">Uncharacterized protein</fullName>
    </submittedName>
</protein>
<gene>
    <name evidence="2" type="ORF">HPB52_000286</name>
    <name evidence="3" type="ORF">HPB52_000287</name>
    <name evidence="4" type="ORF">HPB52_000288</name>
</gene>